<evidence type="ECO:0000313" key="1">
    <source>
        <dbReference type="EMBL" id="TWP53224.1"/>
    </source>
</evidence>
<dbReference type="Proteomes" id="UP000316639">
    <property type="component" value="Unassembled WGS sequence"/>
</dbReference>
<gene>
    <name evidence="1" type="ORF">FKR81_04435</name>
</gene>
<dbReference type="RefSeq" id="WP_146349635.1">
    <property type="nucleotide sequence ID" value="NZ_VOBR01000003.1"/>
</dbReference>
<name>A0A563F1I1_9PSEU</name>
<proteinExistence type="predicted"/>
<dbReference type="EMBL" id="VOBR01000003">
    <property type="protein sequence ID" value="TWP53224.1"/>
    <property type="molecule type" value="Genomic_DNA"/>
</dbReference>
<reference evidence="1 2" key="1">
    <citation type="submission" date="2019-07" db="EMBL/GenBank/DDBJ databases">
        <title>Lentzea xizangensis sp. nov., isolated from Qinghai-Tibetan Plateau Soils.</title>
        <authorList>
            <person name="Huang J."/>
        </authorList>
    </citation>
    <scope>NUCLEOTIDE SEQUENCE [LARGE SCALE GENOMIC DNA]</scope>
    <source>
        <strain evidence="1 2">FXJ1.1311</strain>
    </source>
</reference>
<comment type="caution">
    <text evidence="1">The sequence shown here is derived from an EMBL/GenBank/DDBJ whole genome shotgun (WGS) entry which is preliminary data.</text>
</comment>
<keyword evidence="2" id="KW-1185">Reference proteome</keyword>
<sequence length="223" mass="23988">MTTLAIRPETAEAENVATELVRAIDLVWQGICRRHPDVPDIMITVGSGTMGAKPGQTTFGHFAAARWQRDGETLPELFVSGEGLRRGAAATLGTLLHEAAHGVAHVRGIKDTSRQGRYHNRKFKDVGTELGLILEEDPKIGWSITTVPPSTAAEYAAELEALAAALVIYRHAEVHAPSKPKSSNLAVAQCACPRKIRVARSTLAEAPITCGQCSEEFVAEDDE</sequence>
<dbReference type="OrthoDB" id="4234112at2"/>
<evidence type="ECO:0008006" key="3">
    <source>
        <dbReference type="Google" id="ProtNLM"/>
    </source>
</evidence>
<protein>
    <recommendedName>
        <fullName evidence="3">SprT-like family protein</fullName>
    </recommendedName>
</protein>
<accession>A0A563F1I1</accession>
<organism evidence="1 2">
    <name type="scientific">Lentzea tibetensis</name>
    <dbReference type="NCBI Taxonomy" id="2591470"/>
    <lineage>
        <taxon>Bacteria</taxon>
        <taxon>Bacillati</taxon>
        <taxon>Actinomycetota</taxon>
        <taxon>Actinomycetes</taxon>
        <taxon>Pseudonocardiales</taxon>
        <taxon>Pseudonocardiaceae</taxon>
        <taxon>Lentzea</taxon>
    </lineage>
</organism>
<dbReference type="AlphaFoldDB" id="A0A563F1I1"/>
<evidence type="ECO:0000313" key="2">
    <source>
        <dbReference type="Proteomes" id="UP000316639"/>
    </source>
</evidence>